<evidence type="ECO:0000313" key="3">
    <source>
        <dbReference type="EMBL" id="CAF4781516.1"/>
    </source>
</evidence>
<dbReference type="EMBL" id="CAJOBI010144113">
    <property type="protein sequence ID" value="CAF4781516.1"/>
    <property type="molecule type" value="Genomic_DNA"/>
</dbReference>
<dbReference type="Proteomes" id="UP000681967">
    <property type="component" value="Unassembled WGS sequence"/>
</dbReference>
<protein>
    <submittedName>
        <fullName evidence="2">Uncharacterized protein</fullName>
    </submittedName>
</protein>
<sequence>MMSTEEEMEYQSFTSPSVDAPISSTRRSVARRRGRSLNSPHVQSLD</sequence>
<dbReference type="EMBL" id="CAJOBJ010224787">
    <property type="protein sequence ID" value="CAF5041315.1"/>
    <property type="molecule type" value="Genomic_DNA"/>
</dbReference>
<dbReference type="Proteomes" id="UP000676336">
    <property type="component" value="Unassembled WGS sequence"/>
</dbReference>
<dbReference type="AlphaFoldDB" id="A0A8S3ABF5"/>
<dbReference type="EMBL" id="CAJOBH010120425">
    <property type="protein sequence ID" value="CAF4708544.1"/>
    <property type="molecule type" value="Genomic_DNA"/>
</dbReference>
<evidence type="ECO:0000313" key="4">
    <source>
        <dbReference type="EMBL" id="CAF5041315.1"/>
    </source>
</evidence>
<feature type="compositionally biased region" description="Polar residues" evidence="1">
    <location>
        <begin position="37"/>
        <end position="46"/>
    </location>
</feature>
<dbReference type="Proteomes" id="UP000681720">
    <property type="component" value="Unassembled WGS sequence"/>
</dbReference>
<reference evidence="2" key="1">
    <citation type="submission" date="2021-02" db="EMBL/GenBank/DDBJ databases">
        <authorList>
            <person name="Nowell W R."/>
        </authorList>
    </citation>
    <scope>NUCLEOTIDE SEQUENCE</scope>
</reference>
<evidence type="ECO:0000313" key="5">
    <source>
        <dbReference type="Proteomes" id="UP000681967"/>
    </source>
</evidence>
<accession>A0A8S3ABF5</accession>
<evidence type="ECO:0000313" key="2">
    <source>
        <dbReference type="EMBL" id="CAF4708544.1"/>
    </source>
</evidence>
<feature type="region of interest" description="Disordered" evidence="1">
    <location>
        <begin position="1"/>
        <end position="46"/>
    </location>
</feature>
<organism evidence="2 5">
    <name type="scientific">Rotaria magnacalcarata</name>
    <dbReference type="NCBI Taxonomy" id="392030"/>
    <lineage>
        <taxon>Eukaryota</taxon>
        <taxon>Metazoa</taxon>
        <taxon>Spiralia</taxon>
        <taxon>Gnathifera</taxon>
        <taxon>Rotifera</taxon>
        <taxon>Eurotatoria</taxon>
        <taxon>Bdelloidea</taxon>
        <taxon>Philodinida</taxon>
        <taxon>Philodinidae</taxon>
        <taxon>Rotaria</taxon>
    </lineage>
</organism>
<gene>
    <name evidence="2" type="ORF">BYL167_LOCUS44386</name>
    <name evidence="4" type="ORF">GIL414_LOCUS59454</name>
    <name evidence="3" type="ORF">SMN809_LOCUS46366</name>
</gene>
<name>A0A8S3ABF5_9BILA</name>
<feature type="non-terminal residue" evidence="2">
    <location>
        <position position="46"/>
    </location>
</feature>
<proteinExistence type="predicted"/>
<comment type="caution">
    <text evidence="2">The sequence shown here is derived from an EMBL/GenBank/DDBJ whole genome shotgun (WGS) entry which is preliminary data.</text>
</comment>
<evidence type="ECO:0000256" key="1">
    <source>
        <dbReference type="SAM" id="MobiDB-lite"/>
    </source>
</evidence>